<evidence type="ECO:0000256" key="5">
    <source>
        <dbReference type="ARBA" id="ARBA00011760"/>
    </source>
</evidence>
<evidence type="ECO:0000256" key="10">
    <source>
        <dbReference type="ARBA" id="ARBA00023268"/>
    </source>
</evidence>
<dbReference type="SUPFAM" id="SSF50447">
    <property type="entry name" value="Translation proteins"/>
    <property type="match status" value="1"/>
</dbReference>
<evidence type="ECO:0000256" key="14">
    <source>
        <dbReference type="SAM" id="MobiDB-lite"/>
    </source>
</evidence>
<feature type="binding site" evidence="13">
    <location>
        <begin position="469"/>
        <end position="476"/>
    </location>
    <ligand>
        <name>ATP</name>
        <dbReference type="ChEBI" id="CHEBI:30616"/>
    </ligand>
</feature>
<protein>
    <recommendedName>
        <fullName evidence="13">Adenylyl-sulfate kinase</fullName>
        <ecNumber evidence="13">2.7.1.25</ecNumber>
    </recommendedName>
    <alternativeName>
        <fullName evidence="13">APS kinase</fullName>
    </alternativeName>
    <alternativeName>
        <fullName evidence="13">ATP adenosine-5'-phosphosulfate 3'-phosphotransferase</fullName>
    </alternativeName>
    <alternativeName>
        <fullName evidence="13">Adenosine-5'-phosphosulfate kinase</fullName>
    </alternativeName>
</protein>
<dbReference type="InterPro" id="IPR031157">
    <property type="entry name" value="G_TR_CS"/>
</dbReference>
<dbReference type="Gene3D" id="3.40.50.300">
    <property type="entry name" value="P-loop containing nucleotide triphosphate hydrolases"/>
    <property type="match status" value="2"/>
</dbReference>
<dbReference type="GO" id="GO:0004020">
    <property type="term" value="F:adenylylsulfate kinase activity"/>
    <property type="evidence" value="ECO:0007669"/>
    <property type="project" value="UniProtKB-UniRule"/>
</dbReference>
<dbReference type="SUPFAM" id="SSF52540">
    <property type="entry name" value="P-loop containing nucleoside triphosphate hydrolases"/>
    <property type="match status" value="2"/>
</dbReference>
<evidence type="ECO:0000256" key="3">
    <source>
        <dbReference type="ARBA" id="ARBA00005438"/>
    </source>
</evidence>
<dbReference type="GO" id="GO:0005525">
    <property type="term" value="F:GTP binding"/>
    <property type="evidence" value="ECO:0007669"/>
    <property type="project" value="UniProtKB-KW"/>
</dbReference>
<keyword evidence="16" id="KW-0548">Nucleotidyltransferase</keyword>
<feature type="domain" description="Tr-type G" evidence="15">
    <location>
        <begin position="16"/>
        <end position="229"/>
    </location>
</feature>
<gene>
    <name evidence="13" type="primary">cysC</name>
    <name evidence="16" type="ORF">FHS48_000955</name>
</gene>
<dbReference type="CDD" id="cd02027">
    <property type="entry name" value="APSK"/>
    <property type="match status" value="1"/>
</dbReference>
<evidence type="ECO:0000313" key="16">
    <source>
        <dbReference type="EMBL" id="MBB6209553.1"/>
    </source>
</evidence>
<dbReference type="CDD" id="cd04166">
    <property type="entry name" value="CysN_ATPS"/>
    <property type="match status" value="1"/>
</dbReference>
<dbReference type="Pfam" id="PF00009">
    <property type="entry name" value="GTP_EFTU"/>
    <property type="match status" value="1"/>
</dbReference>
<keyword evidence="13" id="KW-0597">Phosphoprotein</keyword>
<evidence type="ECO:0000259" key="15">
    <source>
        <dbReference type="PROSITE" id="PS51722"/>
    </source>
</evidence>
<comment type="similarity">
    <text evidence="4">In the N-terminal section; belongs to the TRAFAC class translation factor GTPase superfamily. Classic translation factor GTPase family. CysN/NodQ subfamily.</text>
</comment>
<comment type="pathway">
    <text evidence="13">Sulfur metabolism; hydrogen sulfide biosynthesis; sulfite from sulfate: step 2/3.</text>
</comment>
<reference evidence="16 17" key="1">
    <citation type="submission" date="2020-08" db="EMBL/GenBank/DDBJ databases">
        <title>Genomic Encyclopedia of Type Strains, Phase IV (KMG-IV): sequencing the most valuable type-strain genomes for metagenomic binning, comparative biology and taxonomic classification.</title>
        <authorList>
            <person name="Goeker M."/>
        </authorList>
    </citation>
    <scope>NUCLEOTIDE SEQUENCE [LARGE SCALE GENOMIC DNA]</scope>
    <source>
        <strain evidence="16 17">DSM 11590</strain>
    </source>
</reference>
<dbReference type="NCBIfam" id="TIGR00455">
    <property type="entry name" value="apsK"/>
    <property type="match status" value="1"/>
</dbReference>
<dbReference type="PROSITE" id="PS00301">
    <property type="entry name" value="G_TR_1"/>
    <property type="match status" value="1"/>
</dbReference>
<dbReference type="SUPFAM" id="SSF50465">
    <property type="entry name" value="EF-Tu/eEF-1alpha/eIF2-gamma C-terminal domain"/>
    <property type="match status" value="1"/>
</dbReference>
<keyword evidence="7 13" id="KW-0547">Nucleotide-binding</keyword>
<evidence type="ECO:0000256" key="13">
    <source>
        <dbReference type="HAMAP-Rule" id="MF_00065"/>
    </source>
</evidence>
<dbReference type="NCBIfam" id="NF003013">
    <property type="entry name" value="PRK03846.1"/>
    <property type="match status" value="1"/>
</dbReference>
<dbReference type="GO" id="GO:0070814">
    <property type="term" value="P:hydrogen sulfide biosynthetic process"/>
    <property type="evidence" value="ECO:0007669"/>
    <property type="project" value="UniProtKB-UniRule"/>
</dbReference>
<proteinExistence type="inferred from homology"/>
<evidence type="ECO:0000256" key="1">
    <source>
        <dbReference type="ARBA" id="ARBA00001823"/>
    </source>
</evidence>
<dbReference type="HAMAP" id="MF_00065">
    <property type="entry name" value="Adenylyl_sulf_kinase"/>
    <property type="match status" value="1"/>
</dbReference>
<comment type="function">
    <text evidence="13">Catalyzes the synthesis of activated sulfate.</text>
</comment>
<evidence type="ECO:0000256" key="12">
    <source>
        <dbReference type="ARBA" id="ARBA00049370"/>
    </source>
</evidence>
<keyword evidence="17" id="KW-1185">Reference proteome</keyword>
<dbReference type="UniPathway" id="UPA00140">
    <property type="reaction ID" value="UER00205"/>
</dbReference>
<evidence type="ECO:0000256" key="6">
    <source>
        <dbReference type="ARBA" id="ARBA00022679"/>
    </source>
</evidence>
<dbReference type="PROSITE" id="PS51722">
    <property type="entry name" value="G_TR_2"/>
    <property type="match status" value="1"/>
</dbReference>
<dbReference type="EMBL" id="JACIIX010000002">
    <property type="protein sequence ID" value="MBB6209553.1"/>
    <property type="molecule type" value="Genomic_DNA"/>
</dbReference>
<dbReference type="GO" id="GO:0000103">
    <property type="term" value="P:sulfate assimilation"/>
    <property type="evidence" value="ECO:0007669"/>
    <property type="project" value="UniProtKB-UniRule"/>
</dbReference>
<dbReference type="InterPro" id="IPR059117">
    <property type="entry name" value="APS_kinase_dom"/>
</dbReference>
<keyword evidence="8 13" id="KW-0067">ATP-binding</keyword>
<dbReference type="Gene3D" id="2.40.30.10">
    <property type="entry name" value="Translation factors"/>
    <property type="match status" value="2"/>
</dbReference>
<dbReference type="InterPro" id="IPR041757">
    <property type="entry name" value="CysN_GTP-bd"/>
</dbReference>
<name>A0A7X0DL14_NOVIT</name>
<evidence type="ECO:0000256" key="8">
    <source>
        <dbReference type="ARBA" id="ARBA00022840"/>
    </source>
</evidence>
<dbReference type="InterPro" id="IPR009001">
    <property type="entry name" value="Transl_elong_EF1A/Init_IF2_C"/>
</dbReference>
<dbReference type="InterPro" id="IPR027417">
    <property type="entry name" value="P-loop_NTPase"/>
</dbReference>
<comment type="similarity">
    <text evidence="3">In the C-terminal section; belongs to the APS kinase family.</text>
</comment>
<evidence type="ECO:0000256" key="2">
    <source>
        <dbReference type="ARBA" id="ARBA00002357"/>
    </source>
</evidence>
<dbReference type="PRINTS" id="PR00315">
    <property type="entry name" value="ELONGATNFCT"/>
</dbReference>
<comment type="function">
    <text evidence="2">APS kinase catalyzes the synthesis of activated sulfate.</text>
</comment>
<comment type="caution">
    <text evidence="16">The sequence shown here is derived from an EMBL/GenBank/DDBJ whole genome shotgun (WGS) entry which is preliminary data.</text>
</comment>
<evidence type="ECO:0000313" key="17">
    <source>
        <dbReference type="Proteomes" id="UP000544872"/>
    </source>
</evidence>
<dbReference type="InterPro" id="IPR000795">
    <property type="entry name" value="T_Tr_GTP-bd_dom"/>
</dbReference>
<dbReference type="Proteomes" id="UP000544872">
    <property type="component" value="Unassembled WGS sequence"/>
</dbReference>
<keyword evidence="6 13" id="KW-0808">Transferase</keyword>
<accession>A0A7X0DL14</accession>
<dbReference type="PANTHER" id="PTHR23115">
    <property type="entry name" value="TRANSLATION FACTOR"/>
    <property type="match status" value="1"/>
</dbReference>
<dbReference type="AlphaFoldDB" id="A0A7X0DL14"/>
<comment type="similarity">
    <text evidence="13">Belongs to the APS kinase family.</text>
</comment>
<sequence>MAASATTPVRAPSSRGQDFPIVIVGHVDHGKSTLIGRLLNDTDSLPNGKVEELRASSVRRGVEFEWSFVMDALQVERDQGITVDTTRIWFKTPKRSYVIIDAPGHKEFLKNMVTGAASARAAVLVVDVARGVSEQTRRHAYLLNLLGVSQVAVAMNKMDLVDYDQARYDLVKAELEAYLASIGLTAAAVVPVSAQKGDNLAGRSAATPWYKGPTVVEALDAFKAPASAKDLPLRLPVQDVFKFDERRVVVGRVEAGTITLGDELVFTPGGRRARVASFETWAGPGTPRIVPRQAEAGEPIAITLDQDIFVERGQVAALDGTTPSEAKRLRVRVFWLGREPLKVGVRLKLKVATGEYHVTVARVLSVIDVHTVSEDKLADVVEVGGIGDVILESRSPVAFDTEAGLRSTRRGVLVQDYRQVGGVLIQGADEVEKETAEKTSVLVAPTHSVTRREREVVNGHKAGVLWLTGLSGSGKSTLAMTLQRRLFEAGKQVTVLDGDALRTGLSKDLDFSPEGRRENIRRSAEAAKLLAESGHIVIVSLISPLAADRDMARQTIGEGFAEVYVSATLDVCEGRDVKGLYARARAGEIPAFTGVSAPYEAPETPDLTVDTGTESPDQSLDRLLTLVSDRYLV</sequence>
<comment type="subunit">
    <text evidence="5">Sulfate-activating enzymes, NodP and NodQ, may be physically associated.</text>
</comment>
<dbReference type="GO" id="GO:0005524">
    <property type="term" value="F:ATP binding"/>
    <property type="evidence" value="ECO:0007669"/>
    <property type="project" value="UniProtKB-UniRule"/>
</dbReference>
<keyword evidence="13" id="KW-0418">Kinase</keyword>
<dbReference type="InterPro" id="IPR009000">
    <property type="entry name" value="Transl_B-barrel_sf"/>
</dbReference>
<comment type="function">
    <text evidence="11">Proposed to provide activated sulfate for transfer to Nod factor. ATP sulfurylase may be the GTPase, regulating ATP sulfurylase activity.</text>
</comment>
<organism evidence="16 17">
    <name type="scientific">Novispirillum itersonii</name>
    <name type="common">Aquaspirillum itersonii</name>
    <dbReference type="NCBI Taxonomy" id="189"/>
    <lineage>
        <taxon>Bacteria</taxon>
        <taxon>Pseudomonadati</taxon>
        <taxon>Pseudomonadota</taxon>
        <taxon>Alphaproteobacteria</taxon>
        <taxon>Rhodospirillales</taxon>
        <taxon>Novispirillaceae</taxon>
        <taxon>Novispirillum</taxon>
    </lineage>
</organism>
<evidence type="ECO:0000256" key="4">
    <source>
        <dbReference type="ARBA" id="ARBA00007237"/>
    </source>
</evidence>
<evidence type="ECO:0000256" key="9">
    <source>
        <dbReference type="ARBA" id="ARBA00023134"/>
    </source>
</evidence>
<dbReference type="InterPro" id="IPR050100">
    <property type="entry name" value="TRAFAC_GTPase_members"/>
</dbReference>
<evidence type="ECO:0000256" key="7">
    <source>
        <dbReference type="ARBA" id="ARBA00022741"/>
    </source>
</evidence>
<dbReference type="GO" id="GO:0004781">
    <property type="term" value="F:sulfate adenylyltransferase (ATP) activity"/>
    <property type="evidence" value="ECO:0007669"/>
    <property type="project" value="UniProtKB-EC"/>
</dbReference>
<dbReference type="InterPro" id="IPR002891">
    <property type="entry name" value="APS"/>
</dbReference>
<keyword evidence="9" id="KW-0342">GTP-binding</keyword>
<dbReference type="GO" id="GO:0003924">
    <property type="term" value="F:GTPase activity"/>
    <property type="evidence" value="ECO:0007669"/>
    <property type="project" value="InterPro"/>
</dbReference>
<dbReference type="Pfam" id="PF01583">
    <property type="entry name" value="APS_kinase"/>
    <property type="match status" value="1"/>
</dbReference>
<dbReference type="Pfam" id="PF22594">
    <property type="entry name" value="GTP-eEF1A_C"/>
    <property type="match status" value="1"/>
</dbReference>
<comment type="catalytic activity">
    <reaction evidence="12">
        <text>sulfate + ATP + H(+) = adenosine 5'-phosphosulfate + diphosphate</text>
        <dbReference type="Rhea" id="RHEA:18133"/>
        <dbReference type="ChEBI" id="CHEBI:15378"/>
        <dbReference type="ChEBI" id="CHEBI:16189"/>
        <dbReference type="ChEBI" id="CHEBI:30616"/>
        <dbReference type="ChEBI" id="CHEBI:33019"/>
        <dbReference type="ChEBI" id="CHEBI:58243"/>
        <dbReference type="EC" id="2.7.7.4"/>
    </reaction>
</comment>
<keyword evidence="10" id="KW-0511">Multifunctional enzyme</keyword>
<dbReference type="InterPro" id="IPR054696">
    <property type="entry name" value="GTP-eEF1A_C"/>
</dbReference>
<evidence type="ECO:0000256" key="11">
    <source>
        <dbReference type="ARBA" id="ARBA00024872"/>
    </source>
</evidence>
<dbReference type="RefSeq" id="WP_184261916.1">
    <property type="nucleotide sequence ID" value="NZ_JACIIX010000002.1"/>
</dbReference>
<dbReference type="EC" id="2.7.1.25" evidence="13"/>
<feature type="active site" description="Phosphoserine intermediate" evidence="13">
    <location>
        <position position="543"/>
    </location>
</feature>
<feature type="region of interest" description="Disordered" evidence="14">
    <location>
        <begin position="596"/>
        <end position="616"/>
    </location>
</feature>
<comment type="catalytic activity">
    <reaction evidence="1 13">
        <text>adenosine 5'-phosphosulfate + ATP = 3'-phosphoadenylyl sulfate + ADP + H(+)</text>
        <dbReference type="Rhea" id="RHEA:24152"/>
        <dbReference type="ChEBI" id="CHEBI:15378"/>
        <dbReference type="ChEBI" id="CHEBI:30616"/>
        <dbReference type="ChEBI" id="CHEBI:58243"/>
        <dbReference type="ChEBI" id="CHEBI:58339"/>
        <dbReference type="ChEBI" id="CHEBI:456216"/>
        <dbReference type="EC" id="2.7.1.25"/>
    </reaction>
</comment>